<feature type="signal peptide" evidence="2">
    <location>
        <begin position="1"/>
        <end position="24"/>
    </location>
</feature>
<dbReference type="HOGENOM" id="CLU_049426_0_0_11"/>
<evidence type="ECO:0000256" key="1">
    <source>
        <dbReference type="SAM" id="MobiDB-lite"/>
    </source>
</evidence>
<sequence>MTTSRTLCLAPAAALLAAALTACGGGPAEEAAQPVGNATPAPSPAAEDPAGDVVDLPEAVGGALDLVAAGERLAVLGESGLAVGTPDEFRSGEPEVYETGEGCGQLSARGATVAVACGETALILDADSGEEPRRVELDAAHPATSAVVTGDGRLVTANDSDDEVAVYRDAKGGSPTDVIEVEAPTDRLVAVANHDGPDGVVRVWREDSTIQNVDLEGSREGGRLRVGLGVGEASPGGSGVIVASDTAGDQVAIYTSAGVVRLQQTSPVAESPWGVAFDSSRGLALVASTKENVLQGYSVATGVPELEAEAPTIANVRSVAATESGEIALVADAGGQLQLIDEL</sequence>
<dbReference type="RefSeq" id="WP_004600560.1">
    <property type="nucleotide sequence ID" value="NZ_JH815193.1"/>
</dbReference>
<proteinExistence type="predicted"/>
<organism evidence="3 4">
    <name type="scientific">Corynebacterium otitidis ATCC 51513</name>
    <dbReference type="NCBI Taxonomy" id="883169"/>
    <lineage>
        <taxon>Bacteria</taxon>
        <taxon>Bacillati</taxon>
        <taxon>Actinomycetota</taxon>
        <taxon>Actinomycetes</taxon>
        <taxon>Mycobacteriales</taxon>
        <taxon>Corynebacteriaceae</taxon>
        <taxon>Corynebacterium</taxon>
    </lineage>
</organism>
<evidence type="ECO:0000256" key="2">
    <source>
        <dbReference type="SAM" id="SignalP"/>
    </source>
</evidence>
<dbReference type="OrthoDB" id="4422274at2"/>
<comment type="caution">
    <text evidence="3">The sequence shown here is derived from an EMBL/GenBank/DDBJ whole genome shotgun (WGS) entry which is preliminary data.</text>
</comment>
<feature type="region of interest" description="Disordered" evidence="1">
    <location>
        <begin position="27"/>
        <end position="51"/>
    </location>
</feature>
<protein>
    <recommendedName>
        <fullName evidence="5">Secreted protein</fullName>
    </recommendedName>
</protein>
<dbReference type="PATRIC" id="fig|883169.3.peg.640"/>
<keyword evidence="4" id="KW-1185">Reference proteome</keyword>
<name>K0Z4V2_9CORY</name>
<evidence type="ECO:0000313" key="4">
    <source>
        <dbReference type="Proteomes" id="UP000006078"/>
    </source>
</evidence>
<accession>K0Z4V2</accession>
<dbReference type="EMBL" id="AHAE01000032">
    <property type="protein sequence ID" value="EJZ82445.1"/>
    <property type="molecule type" value="Genomic_DNA"/>
</dbReference>
<reference evidence="3 4" key="1">
    <citation type="submission" date="2012-08" db="EMBL/GenBank/DDBJ databases">
        <title>The Genome Sequence of Turicella otitidis ATCC 51513.</title>
        <authorList>
            <consortium name="The Broad Institute Genome Sequencing Platform"/>
            <person name="Earl A."/>
            <person name="Ward D."/>
            <person name="Feldgarden M."/>
            <person name="Gevers D."/>
            <person name="Huys G."/>
            <person name="Walker B."/>
            <person name="Young S.K."/>
            <person name="Zeng Q."/>
            <person name="Gargeya S."/>
            <person name="Fitzgerald M."/>
            <person name="Haas B."/>
            <person name="Abouelleil A."/>
            <person name="Alvarado L."/>
            <person name="Arachchi H.M."/>
            <person name="Berlin A.M."/>
            <person name="Chapman S.B."/>
            <person name="Goldberg J."/>
            <person name="Griggs A."/>
            <person name="Gujja S."/>
            <person name="Hansen M."/>
            <person name="Howarth C."/>
            <person name="Imamovic A."/>
            <person name="Larimer J."/>
            <person name="McCowen C."/>
            <person name="Montmayeur A."/>
            <person name="Murphy C."/>
            <person name="Neiman D."/>
            <person name="Pearson M."/>
            <person name="Priest M."/>
            <person name="Roberts A."/>
            <person name="Saif S."/>
            <person name="Shea T."/>
            <person name="Sisk P."/>
            <person name="Sykes S."/>
            <person name="Wortman J."/>
            <person name="Nusbaum C."/>
            <person name="Birren B."/>
        </authorList>
    </citation>
    <scope>NUCLEOTIDE SEQUENCE [LARGE SCALE GENOMIC DNA]</scope>
    <source>
        <strain evidence="3 4">ATCC 51513</strain>
    </source>
</reference>
<dbReference type="InterPro" id="IPR015943">
    <property type="entry name" value="WD40/YVTN_repeat-like_dom_sf"/>
</dbReference>
<keyword evidence="2" id="KW-0732">Signal</keyword>
<dbReference type="SUPFAM" id="SSF101898">
    <property type="entry name" value="NHL repeat"/>
    <property type="match status" value="1"/>
</dbReference>
<feature type="chain" id="PRO_5039375115" description="Secreted protein" evidence="2">
    <location>
        <begin position="25"/>
        <end position="343"/>
    </location>
</feature>
<dbReference type="Gene3D" id="2.130.10.10">
    <property type="entry name" value="YVTN repeat-like/Quinoprotein amine dehydrogenase"/>
    <property type="match status" value="1"/>
</dbReference>
<evidence type="ECO:0008006" key="5">
    <source>
        <dbReference type="Google" id="ProtNLM"/>
    </source>
</evidence>
<evidence type="ECO:0000313" key="3">
    <source>
        <dbReference type="EMBL" id="EJZ82445.1"/>
    </source>
</evidence>
<dbReference type="AlphaFoldDB" id="K0Z4V2"/>
<dbReference type="STRING" id="29321.AAV33_00250"/>
<gene>
    <name evidence="3" type="ORF">HMPREF9719_00670</name>
</gene>
<dbReference type="eggNOG" id="COG3391">
    <property type="taxonomic scope" value="Bacteria"/>
</dbReference>
<dbReference type="Proteomes" id="UP000006078">
    <property type="component" value="Unassembled WGS sequence"/>
</dbReference>
<dbReference type="PROSITE" id="PS51257">
    <property type="entry name" value="PROKAR_LIPOPROTEIN"/>
    <property type="match status" value="1"/>
</dbReference>